<dbReference type="CDD" id="cd22460">
    <property type="entry name" value="KH-I_PEPPER_rpt2_like"/>
    <property type="match status" value="2"/>
</dbReference>
<accession>A0A8J5WWA4</accession>
<evidence type="ECO:0000256" key="3">
    <source>
        <dbReference type="SAM" id="MobiDB-lite"/>
    </source>
</evidence>
<reference evidence="5" key="2">
    <citation type="submission" date="2021-02" db="EMBL/GenBank/DDBJ databases">
        <authorList>
            <person name="Kimball J.A."/>
            <person name="Haas M.W."/>
            <person name="Macchietto M."/>
            <person name="Kono T."/>
            <person name="Duquette J."/>
            <person name="Shao M."/>
        </authorList>
    </citation>
    <scope>NUCLEOTIDE SEQUENCE</scope>
    <source>
        <tissue evidence="5">Fresh leaf tissue</tissue>
    </source>
</reference>
<comment type="caution">
    <text evidence="5">The sequence shown here is derived from an EMBL/GenBank/DDBJ whole genome shotgun (WGS) entry which is preliminary data.</text>
</comment>
<dbReference type="GO" id="GO:0003723">
    <property type="term" value="F:RNA binding"/>
    <property type="evidence" value="ECO:0007669"/>
    <property type="project" value="UniProtKB-UniRule"/>
</dbReference>
<dbReference type="InterPro" id="IPR004087">
    <property type="entry name" value="KH_dom"/>
</dbReference>
<dbReference type="Proteomes" id="UP000729402">
    <property type="component" value="Unassembled WGS sequence"/>
</dbReference>
<evidence type="ECO:0000256" key="1">
    <source>
        <dbReference type="ARBA" id="ARBA00022737"/>
    </source>
</evidence>
<feature type="domain" description="K Homology" evidence="4">
    <location>
        <begin position="343"/>
        <end position="416"/>
    </location>
</feature>
<gene>
    <name evidence="5" type="ORF">GUJ93_ZPchr0012g20832</name>
</gene>
<dbReference type="Pfam" id="PF00013">
    <property type="entry name" value="KH_1"/>
    <property type="match status" value="3"/>
</dbReference>
<dbReference type="CDD" id="cd22459">
    <property type="entry name" value="KH-I_PEPPER_rpt1_like"/>
    <property type="match status" value="1"/>
</dbReference>
<feature type="domain" description="K Homology" evidence="4">
    <location>
        <begin position="427"/>
        <end position="501"/>
    </location>
</feature>
<evidence type="ECO:0000313" key="6">
    <source>
        <dbReference type="Proteomes" id="UP000729402"/>
    </source>
</evidence>
<dbReference type="InterPro" id="IPR004088">
    <property type="entry name" value="KH_dom_type_1"/>
</dbReference>
<feature type="compositionally biased region" description="Pro residues" evidence="3">
    <location>
        <begin position="61"/>
        <end position="73"/>
    </location>
</feature>
<feature type="compositionally biased region" description="Acidic residues" evidence="3">
    <location>
        <begin position="169"/>
        <end position="179"/>
    </location>
</feature>
<feature type="domain" description="K Homology" evidence="4">
    <location>
        <begin position="191"/>
        <end position="267"/>
    </location>
</feature>
<sequence>MDRSRSSKRGYHYDQDSPPPRSKPRFDRRGGGGGPNPNGSYHRRGPPGGGDRRGGFLPSDAAPPPPPPPPPPLSSSAAAGGGGPSGPGLTTSFRILCPESKAYGFPPSFISKVRDDSNALVTVHPPFAGDPVRVIESADGARREADGRPPTFSPAQEALLMVHRRILETDPDDGDEDGEYGPRAKDARDRGKVTTRLIVPRLHVGCLLGKGGKIIEQMRAETKTHIRILPRDQHTPRCVSLSEEVVQVVGEGNCVKKAVAIITDRLKESLHRDRGPFRARMNSPEHRFPPDDEYFGGAQPMSAYEEPYGRPDQFRNNASMEPPGYEFDSNGSKINDHPEIPYEDIIFRILCPNDKANSLVGSRDGIMEMLQEEVGVDVRLSDSTAGSDERIVIITSREGPDHELFPAQEALLHIQTYIVDLGPDKDNIVTTRLLVPSSEIACFEGRDGSLSDIQRQTSANVQILPREDLPSCALESDELLQIVGEIRAARNALLQVTEKLRSYLYREMPGPNQIGNINVHGSISPAKGSPRGLYQGNDIPMPPYQQAHVPASWHSKDSGGTANIPFEQGSNINDDIRQSSAKRFAIPLVTRSTLEVVIPKSAAASLTMRAGSKLAQISEMSGATVTLVDDRPEVAEKVVRISGTPEQADKAQSLLQGFILSIQDDIPSG</sequence>
<dbReference type="PANTHER" id="PTHR10288">
    <property type="entry name" value="KH DOMAIN CONTAINING RNA BINDING PROTEIN"/>
    <property type="match status" value="1"/>
</dbReference>
<keyword evidence="2" id="KW-0694">RNA-binding</keyword>
<feature type="region of interest" description="Disordered" evidence="3">
    <location>
        <begin position="168"/>
        <end position="188"/>
    </location>
</feature>
<reference evidence="5" key="1">
    <citation type="journal article" date="2021" name="bioRxiv">
        <title>Whole Genome Assembly and Annotation of Northern Wild Rice, Zizania palustris L., Supports a Whole Genome Duplication in the Zizania Genus.</title>
        <authorList>
            <person name="Haas M."/>
            <person name="Kono T."/>
            <person name="Macchietto M."/>
            <person name="Millas R."/>
            <person name="McGilp L."/>
            <person name="Shao M."/>
            <person name="Duquette J."/>
            <person name="Hirsch C.N."/>
            <person name="Kimball J."/>
        </authorList>
    </citation>
    <scope>NUCLEOTIDE SEQUENCE</scope>
    <source>
        <tissue evidence="5">Fresh leaf tissue</tissue>
    </source>
</reference>
<dbReference type="OrthoDB" id="442947at2759"/>
<dbReference type="EMBL" id="JAAALK010000080">
    <property type="protein sequence ID" value="KAG8094473.1"/>
    <property type="molecule type" value="Genomic_DNA"/>
</dbReference>
<evidence type="ECO:0000259" key="4">
    <source>
        <dbReference type="SMART" id="SM00322"/>
    </source>
</evidence>
<protein>
    <recommendedName>
        <fullName evidence="4">K Homology domain-containing protein</fullName>
    </recommendedName>
</protein>
<proteinExistence type="predicted"/>
<organism evidence="5 6">
    <name type="scientific">Zizania palustris</name>
    <name type="common">Northern wild rice</name>
    <dbReference type="NCBI Taxonomy" id="103762"/>
    <lineage>
        <taxon>Eukaryota</taxon>
        <taxon>Viridiplantae</taxon>
        <taxon>Streptophyta</taxon>
        <taxon>Embryophyta</taxon>
        <taxon>Tracheophyta</taxon>
        <taxon>Spermatophyta</taxon>
        <taxon>Magnoliopsida</taxon>
        <taxon>Liliopsida</taxon>
        <taxon>Poales</taxon>
        <taxon>Poaceae</taxon>
        <taxon>BOP clade</taxon>
        <taxon>Oryzoideae</taxon>
        <taxon>Oryzeae</taxon>
        <taxon>Zizaniinae</taxon>
        <taxon>Zizania</taxon>
    </lineage>
</organism>
<dbReference type="PROSITE" id="PS50084">
    <property type="entry name" value="KH_TYPE_1"/>
    <property type="match status" value="3"/>
</dbReference>
<name>A0A8J5WWA4_ZIZPA</name>
<dbReference type="SMART" id="SM00322">
    <property type="entry name" value="KH"/>
    <property type="match status" value="4"/>
</dbReference>
<feature type="domain" description="K Homology" evidence="4">
    <location>
        <begin position="590"/>
        <end position="660"/>
    </location>
</feature>
<keyword evidence="1" id="KW-0677">Repeat</keyword>
<feature type="compositionally biased region" description="Basic and acidic residues" evidence="3">
    <location>
        <begin position="1"/>
        <end position="15"/>
    </location>
</feature>
<dbReference type="AlphaFoldDB" id="A0A8J5WWA4"/>
<evidence type="ECO:0000313" key="5">
    <source>
        <dbReference type="EMBL" id="KAG8094473.1"/>
    </source>
</evidence>
<feature type="region of interest" description="Disordered" evidence="3">
    <location>
        <begin position="1"/>
        <end position="92"/>
    </location>
</feature>
<evidence type="ECO:0000256" key="2">
    <source>
        <dbReference type="PROSITE-ProRule" id="PRU00117"/>
    </source>
</evidence>
<keyword evidence="6" id="KW-1185">Reference proteome</keyword>